<keyword evidence="2" id="KW-1185">Reference proteome</keyword>
<comment type="caution">
    <text evidence="1">The sequence shown here is derived from an EMBL/GenBank/DDBJ whole genome shotgun (WGS) entry which is preliminary data.</text>
</comment>
<reference evidence="1" key="1">
    <citation type="submission" date="2021-01" db="EMBL/GenBank/DDBJ databases">
        <authorList>
            <consortium name="Genoscope - CEA"/>
            <person name="William W."/>
        </authorList>
    </citation>
    <scope>NUCLEOTIDE SEQUENCE</scope>
</reference>
<evidence type="ECO:0000313" key="1">
    <source>
        <dbReference type="EMBL" id="CAD8084817.1"/>
    </source>
</evidence>
<dbReference type="EMBL" id="CAJJDN010000047">
    <property type="protein sequence ID" value="CAD8084817.1"/>
    <property type="molecule type" value="Genomic_DNA"/>
</dbReference>
<organism evidence="1 2">
    <name type="scientific">Paramecium sonneborni</name>
    <dbReference type="NCBI Taxonomy" id="65129"/>
    <lineage>
        <taxon>Eukaryota</taxon>
        <taxon>Sar</taxon>
        <taxon>Alveolata</taxon>
        <taxon>Ciliophora</taxon>
        <taxon>Intramacronucleata</taxon>
        <taxon>Oligohymenophorea</taxon>
        <taxon>Peniculida</taxon>
        <taxon>Parameciidae</taxon>
        <taxon>Paramecium</taxon>
    </lineage>
</organism>
<gene>
    <name evidence="1" type="ORF">PSON_ATCC_30995.1.T0470197</name>
</gene>
<dbReference type="Proteomes" id="UP000692954">
    <property type="component" value="Unassembled WGS sequence"/>
</dbReference>
<proteinExistence type="predicted"/>
<name>A0A8S1MUS4_9CILI</name>
<sequence>MRNAKKKNRIRKKKMNEEYLQVKDIAEDKVKIDKLIQ</sequence>
<evidence type="ECO:0000313" key="2">
    <source>
        <dbReference type="Proteomes" id="UP000692954"/>
    </source>
</evidence>
<protein>
    <submittedName>
        <fullName evidence="1">Uncharacterized protein</fullName>
    </submittedName>
</protein>
<dbReference type="AlphaFoldDB" id="A0A8S1MUS4"/>
<accession>A0A8S1MUS4</accession>